<proteinExistence type="predicted"/>
<name>A0A2R8ZN03_PANPA</name>
<sequence length="146" mass="15160">MLWISAEAPPFLSGFCCGGGLWASFFEGTPSKKAWEIEAAVSQDGNACLKGPEQAAEASGRQTQPQSLCGTSSILEPQVYAEILSHAVRQCLGGPNDGTGAGGLEGRRCLCSGRVATMGRGLTQDPLLCSSALQSRQHYGGLPMAV</sequence>
<evidence type="ECO:0000313" key="1">
    <source>
        <dbReference type="Ensembl" id="ENSPPAP00000006329.1"/>
    </source>
</evidence>
<accession>A0A2R8ZN03</accession>
<dbReference type="Bgee" id="ENSPPAG00000024872">
    <property type="expression patterns" value="Expressed in prefrontal cortex and 6 other cell types or tissues"/>
</dbReference>
<evidence type="ECO:0000313" key="2">
    <source>
        <dbReference type="Proteomes" id="UP000240080"/>
    </source>
</evidence>
<dbReference type="GeneTree" id="ENSGT00910000147142"/>
<organism evidence="1 2">
    <name type="scientific">Pan paniscus</name>
    <name type="common">Pygmy chimpanzee</name>
    <name type="synonym">Bonobo</name>
    <dbReference type="NCBI Taxonomy" id="9597"/>
    <lineage>
        <taxon>Eukaryota</taxon>
        <taxon>Metazoa</taxon>
        <taxon>Chordata</taxon>
        <taxon>Craniata</taxon>
        <taxon>Vertebrata</taxon>
        <taxon>Euteleostomi</taxon>
        <taxon>Mammalia</taxon>
        <taxon>Eutheria</taxon>
        <taxon>Euarchontoglires</taxon>
        <taxon>Primates</taxon>
        <taxon>Haplorrhini</taxon>
        <taxon>Catarrhini</taxon>
        <taxon>Hominidae</taxon>
        <taxon>Pan</taxon>
    </lineage>
</organism>
<dbReference type="Proteomes" id="UP000240080">
    <property type="component" value="Chromosome 9"/>
</dbReference>
<dbReference type="EMBL" id="AJFE02057820">
    <property type="status" value="NOT_ANNOTATED_CDS"/>
    <property type="molecule type" value="Genomic_DNA"/>
</dbReference>
<reference evidence="1 2" key="1">
    <citation type="journal article" date="2012" name="Nature">
        <title>The bonobo genome compared with the chimpanzee and human genomes.</title>
        <authorList>
            <person name="Prufer K."/>
            <person name="Munch K."/>
            <person name="Hellmann I."/>
            <person name="Akagi K."/>
            <person name="Miller J.R."/>
            <person name="Walenz B."/>
            <person name="Koren S."/>
            <person name="Sutton G."/>
            <person name="Kodira C."/>
            <person name="Winer R."/>
            <person name="Knight J.R."/>
            <person name="Mullikin J.C."/>
            <person name="Meader S.J."/>
            <person name="Ponting C.P."/>
            <person name="Lunter G."/>
            <person name="Higashino S."/>
            <person name="Hobolth A."/>
            <person name="Dutheil J."/>
            <person name="Karakoc E."/>
            <person name="Alkan C."/>
            <person name="Sajjadian S."/>
            <person name="Catacchio C.R."/>
            <person name="Ventura M."/>
            <person name="Marques-Bonet T."/>
            <person name="Eichler E.E."/>
            <person name="Andre C."/>
            <person name="Atencia R."/>
            <person name="Mugisha L."/>
            <person name="Junhold J."/>
            <person name="Patterson N."/>
            <person name="Siebauer M."/>
            <person name="Good J.M."/>
            <person name="Fischer A."/>
            <person name="Ptak S.E."/>
            <person name="Lachmann M."/>
            <person name="Symer D.E."/>
            <person name="Mailund T."/>
            <person name="Schierup M.H."/>
            <person name="Andres A.M."/>
            <person name="Kelso J."/>
            <person name="Paabo S."/>
        </authorList>
    </citation>
    <scope>NUCLEOTIDE SEQUENCE [LARGE SCALE GENOMIC DNA]</scope>
</reference>
<protein>
    <submittedName>
        <fullName evidence="1">Uncharacterized protein</fullName>
    </submittedName>
</protein>
<reference evidence="1" key="3">
    <citation type="submission" date="2025-09" db="UniProtKB">
        <authorList>
            <consortium name="Ensembl"/>
        </authorList>
    </citation>
    <scope>IDENTIFICATION</scope>
</reference>
<reference evidence="1" key="2">
    <citation type="submission" date="2025-08" db="UniProtKB">
        <authorList>
            <consortium name="Ensembl"/>
        </authorList>
    </citation>
    <scope>IDENTIFICATION</scope>
</reference>
<keyword evidence="2" id="KW-1185">Reference proteome</keyword>
<dbReference type="Ensembl" id="ENSPPAT00000027459.1">
    <property type="protein sequence ID" value="ENSPPAP00000006329.1"/>
    <property type="gene ID" value="ENSPPAG00000024872.1"/>
</dbReference>
<dbReference type="OMA" id="LWASFFE"/>
<dbReference type="AlphaFoldDB" id="A0A2R8ZN03"/>